<dbReference type="Proteomes" id="UP001143856">
    <property type="component" value="Unassembled WGS sequence"/>
</dbReference>
<evidence type="ECO:0000313" key="1">
    <source>
        <dbReference type="EMBL" id="KAJ2986333.1"/>
    </source>
</evidence>
<dbReference type="EMBL" id="JAPDGR010000961">
    <property type="protein sequence ID" value="KAJ2986333.1"/>
    <property type="molecule type" value="Genomic_DNA"/>
</dbReference>
<evidence type="ECO:0000313" key="2">
    <source>
        <dbReference type="Proteomes" id="UP001143856"/>
    </source>
</evidence>
<gene>
    <name evidence="1" type="ORF">NUW58_g5078</name>
</gene>
<protein>
    <submittedName>
        <fullName evidence="1">Uncharacterized protein</fullName>
    </submittedName>
</protein>
<reference evidence="1" key="1">
    <citation type="submission" date="2022-10" db="EMBL/GenBank/DDBJ databases">
        <title>Genome Sequence of Xylaria curta.</title>
        <authorList>
            <person name="Buettner E."/>
        </authorList>
    </citation>
    <scope>NUCLEOTIDE SEQUENCE</scope>
    <source>
        <strain evidence="1">Babe10</strain>
    </source>
</reference>
<comment type="caution">
    <text evidence="1">The sequence shown here is derived from an EMBL/GenBank/DDBJ whole genome shotgun (WGS) entry which is preliminary data.</text>
</comment>
<sequence length="537" mass="59529">MNCRILKARRSRVKLSKALQEQLLSAIARKDTKAPQTLIQQPIVNEDHVQNTAKKRRFDAISETNSVSTKPARLKFVDTRNLGSEEEILQTTLQQPQPQSVNEQFASFLREFVDPPFQIRPGSVNTLVSEWLESVGSDREKHCRSDSHLYYSTKEPIPRKFTCSAPEMNSTQDADGAGVPPTPASTIPPLCQTDEAEDASAFRTDSNAPSGFTGDTQGLGSSSGKSLVENPLYRDTNLAANNIFMRHPCDPLPEQVASLVSVVRRDRDSPGPSLEEIRQDRDLYDLSLGATEPDVEAYFHTHLFPVPKSSDSLKRNNRQPMTKQTTPTTGSKLKVSTPVPDILYGYNRQNAFLKQRAQLLSIGSKIVANNQGLIYPFFVVEFKGDGPSGSGSLWAATNQCLGGSASCVNIAEFFNRQLRQCKSDNAQIKPISSAAFSIAMNGTEARLYISWKDNDLEYQMANIDSFLLQKPKDYIEFRKCVLNIIDWGTGERLDGIRCSLDALLEGSRKQTLESAKPRPAPSDSSTTNSRKKRKSAS</sequence>
<keyword evidence="2" id="KW-1185">Reference proteome</keyword>
<accession>A0ACC1P3D9</accession>
<organism evidence="1 2">
    <name type="scientific">Xylaria curta</name>
    <dbReference type="NCBI Taxonomy" id="42375"/>
    <lineage>
        <taxon>Eukaryota</taxon>
        <taxon>Fungi</taxon>
        <taxon>Dikarya</taxon>
        <taxon>Ascomycota</taxon>
        <taxon>Pezizomycotina</taxon>
        <taxon>Sordariomycetes</taxon>
        <taxon>Xylariomycetidae</taxon>
        <taxon>Xylariales</taxon>
        <taxon>Xylariaceae</taxon>
        <taxon>Xylaria</taxon>
    </lineage>
</organism>
<proteinExistence type="predicted"/>
<name>A0ACC1P3D9_9PEZI</name>